<dbReference type="EMBL" id="CP006585">
    <property type="protein sequence ID" value="AGW14651.1"/>
    <property type="molecule type" value="Genomic_DNA"/>
</dbReference>
<dbReference type="HOGENOM" id="CLU_1352812_0_0_7"/>
<dbReference type="RefSeq" id="WP_021761704.1">
    <property type="nucleotide sequence ID" value="NC_022444.1"/>
</dbReference>
<dbReference type="PATRIC" id="fig|1121448.10.peg.2888"/>
<gene>
    <name evidence="2" type="ORF">DGI_2926</name>
</gene>
<keyword evidence="1" id="KW-1133">Transmembrane helix</keyword>
<keyword evidence="1" id="KW-0472">Membrane</keyword>
<evidence type="ECO:0000313" key="2">
    <source>
        <dbReference type="EMBL" id="AGW14651.1"/>
    </source>
</evidence>
<reference evidence="3" key="2">
    <citation type="submission" date="2013-07" db="EMBL/GenBank/DDBJ databases">
        <authorList>
            <person name="Morais-Silva F.O."/>
            <person name="Rezende A.M."/>
            <person name="Pimentel C."/>
            <person name="Resende D.M."/>
            <person name="Santos C.I."/>
            <person name="Clemente C."/>
            <person name="de Oliveira L.M."/>
            <person name="da Silva S.M."/>
            <person name="Costa D.A."/>
            <person name="Varela-Raposo A."/>
            <person name="Horacio E.C.A."/>
            <person name="Matos M."/>
            <person name="Flores O."/>
            <person name="Ruiz J.C."/>
            <person name="Rodrigues-Pousada C."/>
        </authorList>
    </citation>
    <scope>NUCLEOTIDE SEQUENCE [LARGE SCALE GENOMIC DNA]</scope>
    <source>
        <strain evidence="3">ATCC 19364 / DSM 1382 / NCIMB 9332 / VKM B-1759</strain>
    </source>
</reference>
<sequence length="202" mass="22528">MCTSNGSNGDGPDSDKRFTKITTNILVLLAALTFLFTVPGGIAAVQPAWAALVELKVYIVTRLFQAELPQPAKDELGILEKRIERSGKRMLQRGAAIAPKALLSEKTVHQDADQVIAWKVRSDLSDKLVCQALALRLKELNASVEARHPSRGKHATYDDLLADLFTEQDRLDQYTMAVLIVTLQKLDAPQELYAEYQRRHFV</sequence>
<accession>T2GEW1</accession>
<evidence type="ECO:0000256" key="1">
    <source>
        <dbReference type="SAM" id="Phobius"/>
    </source>
</evidence>
<dbReference type="KEGG" id="dgg:DGI_2926"/>
<keyword evidence="1" id="KW-0812">Transmembrane</keyword>
<evidence type="ECO:0000313" key="3">
    <source>
        <dbReference type="Proteomes" id="UP000016587"/>
    </source>
</evidence>
<dbReference type="Proteomes" id="UP000016587">
    <property type="component" value="Chromosome"/>
</dbReference>
<name>T2GEW1_MEGG1</name>
<keyword evidence="3" id="KW-1185">Reference proteome</keyword>
<proteinExistence type="predicted"/>
<organism evidence="2 3">
    <name type="scientific">Megalodesulfovibrio gigas (strain ATCC 19364 / DSM 1382 / NCIMB 9332 / VKM B-1759)</name>
    <name type="common">Desulfovibrio gigas</name>
    <dbReference type="NCBI Taxonomy" id="1121448"/>
    <lineage>
        <taxon>Bacteria</taxon>
        <taxon>Pseudomonadati</taxon>
        <taxon>Thermodesulfobacteriota</taxon>
        <taxon>Desulfovibrionia</taxon>
        <taxon>Desulfovibrionales</taxon>
        <taxon>Desulfovibrionaceae</taxon>
        <taxon>Megalodesulfovibrio</taxon>
    </lineage>
</organism>
<protein>
    <submittedName>
        <fullName evidence="2">Uncharacterized protein</fullName>
    </submittedName>
</protein>
<reference evidence="2 3" key="1">
    <citation type="journal article" date="2013" name="J. Bacteriol.">
        <title>Roles of HynAB and Ech, the only two hydrogenases found in the model sulfate reducer Desulfovibrio gigas.</title>
        <authorList>
            <person name="Morais-Silva F.O."/>
            <person name="Santos C.I."/>
            <person name="Rodrigues R."/>
            <person name="Pereira I.A."/>
            <person name="Rodrigues-Pousada C."/>
        </authorList>
    </citation>
    <scope>NUCLEOTIDE SEQUENCE [LARGE SCALE GENOMIC DNA]</scope>
    <source>
        <strain evidence="3">ATCC 19364 / DSM 1382 / NCIMB 9332 / VKM B-1759</strain>
    </source>
</reference>
<feature type="transmembrane region" description="Helical" evidence="1">
    <location>
        <begin position="25"/>
        <end position="49"/>
    </location>
</feature>
<dbReference type="AlphaFoldDB" id="T2GEW1"/>